<sequence>MKSTSQPSNSQIYDTTPADVLNRHYRAFIDEQFSSPPPTPKDSTKSSLVINAPAEETTNPPQTNSDTKKKSKVSKNKPGKKRASREDGLTAEELALDLSSDADGPPATGPSQPSKKSKVSMNKPGKKRASREDGLTAEELALDLSSDTDGPPATQPRAGSRANLSRRSLNPLPSIDPSTVHHKEQKHALANALQQGNDAKIELLTNATKWRQEFDTQRMRVDSESRNSALTWERERYFLDCQEARDAETRRLVISAQQECQAFCQKLALDGKSPAEVEAYLRLVYPDDQA</sequence>
<feature type="compositionally biased region" description="Polar residues" evidence="1">
    <location>
        <begin position="56"/>
        <end position="65"/>
    </location>
</feature>
<reference evidence="3" key="1">
    <citation type="journal article" date="2011" name="Proc. Natl. Acad. Sci. U.S.A.">
        <title>Obligate biotrophy features unraveled by the genomic analysis of rust fungi.</title>
        <authorList>
            <person name="Duplessis S."/>
            <person name="Cuomo C.A."/>
            <person name="Lin Y.-C."/>
            <person name="Aerts A."/>
            <person name="Tisserant E."/>
            <person name="Veneault-Fourrey C."/>
            <person name="Joly D.L."/>
            <person name="Hacquard S."/>
            <person name="Amselem J."/>
            <person name="Cantarel B.L."/>
            <person name="Chiu R."/>
            <person name="Coutinho P.M."/>
            <person name="Feau N."/>
            <person name="Field M."/>
            <person name="Frey P."/>
            <person name="Gelhaye E."/>
            <person name="Goldberg J."/>
            <person name="Grabherr M.G."/>
            <person name="Kodira C.D."/>
            <person name="Kohler A."/>
            <person name="Kuees U."/>
            <person name="Lindquist E.A."/>
            <person name="Lucas S.M."/>
            <person name="Mago R."/>
            <person name="Mauceli E."/>
            <person name="Morin E."/>
            <person name="Murat C."/>
            <person name="Pangilinan J.L."/>
            <person name="Park R."/>
            <person name="Pearson M."/>
            <person name="Quesneville H."/>
            <person name="Rouhier N."/>
            <person name="Sakthikumar S."/>
            <person name="Salamov A.A."/>
            <person name="Schmutz J."/>
            <person name="Selles B."/>
            <person name="Shapiro H."/>
            <person name="Tanguay P."/>
            <person name="Tuskan G.A."/>
            <person name="Henrissat B."/>
            <person name="Van de Peer Y."/>
            <person name="Rouze P."/>
            <person name="Ellis J.G."/>
            <person name="Dodds P.N."/>
            <person name="Schein J.E."/>
            <person name="Zhong S."/>
            <person name="Hamelin R.C."/>
            <person name="Grigoriev I.V."/>
            <person name="Szabo L.J."/>
            <person name="Martin F."/>
        </authorList>
    </citation>
    <scope>NUCLEOTIDE SEQUENCE [LARGE SCALE GENOMIC DNA]</scope>
    <source>
        <strain evidence="3">98AG31 / pathotype 3-4-7</strain>
    </source>
</reference>
<feature type="region of interest" description="Disordered" evidence="1">
    <location>
        <begin position="23"/>
        <end position="181"/>
    </location>
</feature>
<dbReference type="VEuPathDB" id="FungiDB:MELLADRAFT_69966"/>
<evidence type="ECO:0000256" key="1">
    <source>
        <dbReference type="SAM" id="MobiDB-lite"/>
    </source>
</evidence>
<dbReference type="GeneID" id="18931380"/>
<dbReference type="RefSeq" id="XP_007419251.1">
    <property type="nucleotide sequence ID" value="XM_007419189.1"/>
</dbReference>
<proteinExistence type="predicted"/>
<name>F4SCZ4_MELLP</name>
<dbReference type="Proteomes" id="UP000001072">
    <property type="component" value="Unassembled WGS sequence"/>
</dbReference>
<keyword evidence="3" id="KW-1185">Reference proteome</keyword>
<feature type="compositionally biased region" description="Basic residues" evidence="1">
    <location>
        <begin position="69"/>
        <end position="83"/>
    </location>
</feature>
<organism evidence="3">
    <name type="scientific">Melampsora larici-populina (strain 98AG31 / pathotype 3-4-7)</name>
    <name type="common">Poplar leaf rust fungus</name>
    <dbReference type="NCBI Taxonomy" id="747676"/>
    <lineage>
        <taxon>Eukaryota</taxon>
        <taxon>Fungi</taxon>
        <taxon>Dikarya</taxon>
        <taxon>Basidiomycota</taxon>
        <taxon>Pucciniomycotina</taxon>
        <taxon>Pucciniomycetes</taxon>
        <taxon>Pucciniales</taxon>
        <taxon>Melampsoraceae</taxon>
        <taxon>Melampsora</taxon>
    </lineage>
</organism>
<dbReference type="AlphaFoldDB" id="F4SCZ4"/>
<gene>
    <name evidence="2" type="ORF">MELLADRAFT_69966</name>
</gene>
<dbReference type="InParanoid" id="F4SCZ4"/>
<dbReference type="KEGG" id="mlr:MELLADRAFT_69966"/>
<evidence type="ECO:0000313" key="2">
    <source>
        <dbReference type="EMBL" id="EGF97484.1"/>
    </source>
</evidence>
<dbReference type="HOGENOM" id="CLU_1086178_0_0_1"/>
<accession>F4SCZ4</accession>
<evidence type="ECO:0000313" key="3">
    <source>
        <dbReference type="Proteomes" id="UP000001072"/>
    </source>
</evidence>
<dbReference type="EMBL" id="GL883229">
    <property type="protein sequence ID" value="EGF97484.1"/>
    <property type="molecule type" value="Genomic_DNA"/>
</dbReference>
<protein>
    <submittedName>
        <fullName evidence="2">Uncharacterized protein</fullName>
    </submittedName>
</protein>